<proteinExistence type="predicted"/>
<name>A0A8X6TZH9_NEPPI</name>
<evidence type="ECO:0000313" key="3">
    <source>
        <dbReference type="Proteomes" id="UP000887013"/>
    </source>
</evidence>
<organism evidence="2 3">
    <name type="scientific">Nephila pilipes</name>
    <name type="common">Giant wood spider</name>
    <name type="synonym">Nephila maculata</name>
    <dbReference type="NCBI Taxonomy" id="299642"/>
    <lineage>
        <taxon>Eukaryota</taxon>
        <taxon>Metazoa</taxon>
        <taxon>Ecdysozoa</taxon>
        <taxon>Arthropoda</taxon>
        <taxon>Chelicerata</taxon>
        <taxon>Arachnida</taxon>
        <taxon>Araneae</taxon>
        <taxon>Araneomorphae</taxon>
        <taxon>Entelegynae</taxon>
        <taxon>Araneoidea</taxon>
        <taxon>Nephilidae</taxon>
        <taxon>Nephila</taxon>
    </lineage>
</organism>
<feature type="compositionally biased region" description="Polar residues" evidence="1">
    <location>
        <begin position="25"/>
        <end position="39"/>
    </location>
</feature>
<dbReference type="AlphaFoldDB" id="A0A8X6TZH9"/>
<dbReference type="Proteomes" id="UP000887013">
    <property type="component" value="Unassembled WGS sequence"/>
</dbReference>
<feature type="region of interest" description="Disordered" evidence="1">
    <location>
        <begin position="1"/>
        <end position="83"/>
    </location>
</feature>
<sequence>MSKHNRRLNTDESKAARKKFFDGAQDTQRNTRKSGTSAGRSKEEDGQEDEQRPQGTGLQKESFKAPKERTASRRLQRAREAKL</sequence>
<evidence type="ECO:0000256" key="1">
    <source>
        <dbReference type="SAM" id="MobiDB-lite"/>
    </source>
</evidence>
<comment type="caution">
    <text evidence="2">The sequence shown here is derived from an EMBL/GenBank/DDBJ whole genome shotgun (WGS) entry which is preliminary data.</text>
</comment>
<reference evidence="2" key="1">
    <citation type="submission" date="2020-08" db="EMBL/GenBank/DDBJ databases">
        <title>Multicomponent nature underlies the extraordinary mechanical properties of spider dragline silk.</title>
        <authorList>
            <person name="Kono N."/>
            <person name="Nakamura H."/>
            <person name="Mori M."/>
            <person name="Yoshida Y."/>
            <person name="Ohtoshi R."/>
            <person name="Malay A.D."/>
            <person name="Moran D.A.P."/>
            <person name="Tomita M."/>
            <person name="Numata K."/>
            <person name="Arakawa K."/>
        </authorList>
    </citation>
    <scope>NUCLEOTIDE SEQUENCE</scope>
</reference>
<accession>A0A8X6TZH9</accession>
<keyword evidence="3" id="KW-1185">Reference proteome</keyword>
<evidence type="ECO:0000313" key="2">
    <source>
        <dbReference type="EMBL" id="GFT59779.1"/>
    </source>
</evidence>
<feature type="compositionally biased region" description="Basic and acidic residues" evidence="1">
    <location>
        <begin position="61"/>
        <end position="83"/>
    </location>
</feature>
<protein>
    <submittedName>
        <fullName evidence="2">Uncharacterized protein</fullName>
    </submittedName>
</protein>
<feature type="compositionally biased region" description="Basic and acidic residues" evidence="1">
    <location>
        <begin position="40"/>
        <end position="52"/>
    </location>
</feature>
<gene>
    <name evidence="2" type="ORF">NPIL_508801</name>
</gene>
<dbReference type="EMBL" id="BMAW01018720">
    <property type="protein sequence ID" value="GFT59779.1"/>
    <property type="molecule type" value="Genomic_DNA"/>
</dbReference>
<feature type="compositionally biased region" description="Basic and acidic residues" evidence="1">
    <location>
        <begin position="8"/>
        <end position="21"/>
    </location>
</feature>